<proteinExistence type="predicted"/>
<organism evidence="2 3">
    <name type="scientific">Aspergillus nanangensis</name>
    <dbReference type="NCBI Taxonomy" id="2582783"/>
    <lineage>
        <taxon>Eukaryota</taxon>
        <taxon>Fungi</taxon>
        <taxon>Dikarya</taxon>
        <taxon>Ascomycota</taxon>
        <taxon>Pezizomycotina</taxon>
        <taxon>Eurotiomycetes</taxon>
        <taxon>Eurotiomycetidae</taxon>
        <taxon>Eurotiales</taxon>
        <taxon>Aspergillaceae</taxon>
        <taxon>Aspergillus</taxon>
        <taxon>Aspergillus subgen. Circumdati</taxon>
    </lineage>
</organism>
<protein>
    <recommendedName>
        <fullName evidence="1">N-acetyltransferase domain-containing protein</fullName>
    </recommendedName>
</protein>
<sequence>MHRDVNDPPAAMAIIRPASVSDLAQIHSINCHYILHTSLTFAQNPPPLATYRDTFDLVQARGLPYLVAVDEGQRFEDGEMLVVGYTYLSPYRGERLSYAPTVELSLFVHPAYQSRAIGSRLLSALLEKFHRGELRNNAFEITGDDEQARQVYAASNDGGDGVPVQNVLAVMAVDPEGKDGGEALRRWYIKRGFMERGRLMKVGRKWNRWVDTIVLQYSTIAD</sequence>
<name>A0AAD4GYD8_ASPNN</name>
<evidence type="ECO:0000313" key="2">
    <source>
        <dbReference type="EMBL" id="KAF9894809.1"/>
    </source>
</evidence>
<dbReference type="AlphaFoldDB" id="A0AAD4GYD8"/>
<reference evidence="2" key="2">
    <citation type="submission" date="2020-02" db="EMBL/GenBank/DDBJ databases">
        <authorList>
            <person name="Gilchrist C.L.M."/>
            <person name="Chooi Y.-H."/>
        </authorList>
    </citation>
    <scope>NUCLEOTIDE SEQUENCE</scope>
    <source>
        <strain evidence="2">MST-FP2251</strain>
    </source>
</reference>
<dbReference type="Proteomes" id="UP001194746">
    <property type="component" value="Unassembled WGS sequence"/>
</dbReference>
<dbReference type="Pfam" id="PF00583">
    <property type="entry name" value="Acetyltransf_1"/>
    <property type="match status" value="1"/>
</dbReference>
<dbReference type="InterPro" id="IPR016181">
    <property type="entry name" value="Acyl_CoA_acyltransferase"/>
</dbReference>
<dbReference type="Gene3D" id="3.40.630.30">
    <property type="match status" value="1"/>
</dbReference>
<comment type="caution">
    <text evidence="2">The sequence shown here is derived from an EMBL/GenBank/DDBJ whole genome shotgun (WGS) entry which is preliminary data.</text>
</comment>
<dbReference type="SUPFAM" id="SSF55729">
    <property type="entry name" value="Acyl-CoA N-acyltransferases (Nat)"/>
    <property type="match status" value="1"/>
</dbReference>
<reference evidence="2" key="1">
    <citation type="journal article" date="2019" name="Beilstein J. Org. Chem.">
        <title>Nanangenines: drimane sesquiterpenoids as the dominant metabolite cohort of a novel Australian fungus, Aspergillus nanangensis.</title>
        <authorList>
            <person name="Lacey H.J."/>
            <person name="Gilchrist C.L.M."/>
            <person name="Crombie A."/>
            <person name="Kalaitzis J.A."/>
            <person name="Vuong D."/>
            <person name="Rutledge P.J."/>
            <person name="Turner P."/>
            <person name="Pitt J.I."/>
            <person name="Lacey E."/>
            <person name="Chooi Y.H."/>
            <person name="Piggott A.M."/>
        </authorList>
    </citation>
    <scope>NUCLEOTIDE SEQUENCE</scope>
    <source>
        <strain evidence="2">MST-FP2251</strain>
    </source>
</reference>
<evidence type="ECO:0000313" key="3">
    <source>
        <dbReference type="Proteomes" id="UP001194746"/>
    </source>
</evidence>
<dbReference type="GO" id="GO:0016747">
    <property type="term" value="F:acyltransferase activity, transferring groups other than amino-acyl groups"/>
    <property type="evidence" value="ECO:0007669"/>
    <property type="project" value="InterPro"/>
</dbReference>
<keyword evidence="3" id="KW-1185">Reference proteome</keyword>
<dbReference type="InterPro" id="IPR000182">
    <property type="entry name" value="GNAT_dom"/>
</dbReference>
<accession>A0AAD4GYD8</accession>
<gene>
    <name evidence="2" type="ORF">FE257_004430</name>
</gene>
<dbReference type="PROSITE" id="PS51186">
    <property type="entry name" value="GNAT"/>
    <property type="match status" value="1"/>
</dbReference>
<evidence type="ECO:0000259" key="1">
    <source>
        <dbReference type="PROSITE" id="PS51186"/>
    </source>
</evidence>
<dbReference type="EMBL" id="VCAU01000002">
    <property type="protein sequence ID" value="KAF9894809.1"/>
    <property type="molecule type" value="Genomic_DNA"/>
</dbReference>
<dbReference type="CDD" id="cd04301">
    <property type="entry name" value="NAT_SF"/>
    <property type="match status" value="1"/>
</dbReference>
<feature type="domain" description="N-acetyltransferase" evidence="1">
    <location>
        <begin position="13"/>
        <end position="220"/>
    </location>
</feature>